<dbReference type="GeneID" id="76259542"/>
<sequence>MLDCPVCGSELDEKGQCWVCGYNMAPCDHPDDYDYDDFEPQL</sequence>
<dbReference type="PATRIC" id="fig|634498.28.peg.1626"/>
<accession>D3E4T1</accession>
<organism evidence="1 2">
    <name type="scientific">Methanobrevibacter ruminantium (strain ATCC 35063 / DSM 1093 / JCM 13430 / OCM 146 / M1)</name>
    <name type="common">Methanobacterium ruminantium</name>
    <dbReference type="NCBI Taxonomy" id="634498"/>
    <lineage>
        <taxon>Archaea</taxon>
        <taxon>Methanobacteriati</taxon>
        <taxon>Methanobacteriota</taxon>
        <taxon>Methanomada group</taxon>
        <taxon>Methanobacteria</taxon>
        <taxon>Methanobacteriales</taxon>
        <taxon>Methanobacteriaceae</taxon>
        <taxon>Methanobrevibacter</taxon>
    </lineage>
</organism>
<dbReference type="Proteomes" id="UP000008680">
    <property type="component" value="Chromosome"/>
</dbReference>
<protein>
    <submittedName>
        <fullName evidence="1">Uncharacterized protein</fullName>
    </submittedName>
</protein>
<dbReference type="EMBL" id="CP001719">
    <property type="protein sequence ID" value="ADC47475.1"/>
    <property type="molecule type" value="Genomic_DNA"/>
</dbReference>
<evidence type="ECO:0000313" key="2">
    <source>
        <dbReference type="Proteomes" id="UP000008680"/>
    </source>
</evidence>
<dbReference type="RefSeq" id="WP_012956423.1">
    <property type="nucleotide sequence ID" value="NC_013790.1"/>
</dbReference>
<dbReference type="STRING" id="634498.mru_1625"/>
<proteinExistence type="predicted"/>
<dbReference type="KEGG" id="mru:mru_1625"/>
<dbReference type="AlphaFoldDB" id="D3E4T1"/>
<reference evidence="1 2" key="1">
    <citation type="journal article" date="2010" name="PLoS ONE">
        <title>The genome sequence of the rumen methanogen Methanobrevibacter ruminantium reveals new possibilities for controlling ruminant methane emissions.</title>
        <authorList>
            <person name="Leahy S.C."/>
            <person name="Kelly W.J."/>
            <person name="Altermann E."/>
            <person name="Ronimus R.S."/>
            <person name="Yeoman C.J."/>
            <person name="Pacheco D.M."/>
            <person name="Li D."/>
            <person name="Kong Z."/>
            <person name="McTavish S."/>
            <person name="Sang C."/>
            <person name="Lambie S.C."/>
            <person name="Janssen P.H."/>
            <person name="Dey D."/>
            <person name="Attwood G.T."/>
        </authorList>
    </citation>
    <scope>NUCLEOTIDE SEQUENCE [LARGE SCALE GENOMIC DNA]</scope>
    <source>
        <strain evidence="2">ATCC 35063 / DSM 1093 / JCM 13430 / OCM 146 / M1</strain>
    </source>
</reference>
<name>D3E4T1_METRM</name>
<keyword evidence="2" id="KW-1185">Reference proteome</keyword>
<gene>
    <name evidence="1" type="ordered locus">mru_1625</name>
</gene>
<dbReference type="HOGENOM" id="CLU_3245409_0_0_2"/>
<evidence type="ECO:0000313" key="1">
    <source>
        <dbReference type="EMBL" id="ADC47475.1"/>
    </source>
</evidence>